<evidence type="ECO:0000313" key="3">
    <source>
        <dbReference type="Proteomes" id="UP000541610"/>
    </source>
</evidence>
<dbReference type="AlphaFoldDB" id="A0A7J6PH34"/>
<comment type="caution">
    <text evidence="2">The sequence shown here is derived from an EMBL/GenBank/DDBJ whole genome shotgun (WGS) entry which is preliminary data.</text>
</comment>
<sequence>MVLGTACGSIARPVILGLDFAGVEFLRTIMGSAAQYGTINTGVENQDRDNKGGSHENWINLMLIVTELIAGAVALSLKLGFAIAINRWHHDQRGSKLRSGVNCRNSKRPSHDTTTTIHRQTTIGLFPVSSNLTTTAHAEVTIATTDELNTAVFRAVHGTPLWQTSLKNSIKLAMPNQHGYHPDDTKNYGKYTAPEVVDLDTSQ</sequence>
<dbReference type="EMBL" id="JABANP010000028">
    <property type="protein sequence ID" value="KAF4694800.1"/>
    <property type="molecule type" value="Genomic_DNA"/>
</dbReference>
<accession>A0A7J6PH34</accession>
<reference evidence="2 3" key="1">
    <citation type="submission" date="2020-04" db="EMBL/GenBank/DDBJ databases">
        <title>Perkinsus olseni comparative genomics.</title>
        <authorList>
            <person name="Bogema D.R."/>
        </authorList>
    </citation>
    <scope>NUCLEOTIDE SEQUENCE [LARGE SCALE GENOMIC DNA]</scope>
    <source>
        <strain evidence="2">00978-12</strain>
    </source>
</reference>
<name>A0A7J6PH34_PEROL</name>
<proteinExistence type="predicted"/>
<feature type="region of interest" description="Disordered" evidence="1">
    <location>
        <begin position="96"/>
        <end position="115"/>
    </location>
</feature>
<evidence type="ECO:0000256" key="1">
    <source>
        <dbReference type="SAM" id="MobiDB-lite"/>
    </source>
</evidence>
<evidence type="ECO:0000313" key="2">
    <source>
        <dbReference type="EMBL" id="KAF4694800.1"/>
    </source>
</evidence>
<protein>
    <submittedName>
        <fullName evidence="2">Uncharacterized protein</fullName>
    </submittedName>
</protein>
<dbReference type="Proteomes" id="UP000541610">
    <property type="component" value="Unassembled WGS sequence"/>
</dbReference>
<gene>
    <name evidence="2" type="ORF">FOZ60_006954</name>
</gene>
<organism evidence="2 3">
    <name type="scientific">Perkinsus olseni</name>
    <name type="common">Perkinsus atlanticus</name>
    <dbReference type="NCBI Taxonomy" id="32597"/>
    <lineage>
        <taxon>Eukaryota</taxon>
        <taxon>Sar</taxon>
        <taxon>Alveolata</taxon>
        <taxon>Perkinsozoa</taxon>
        <taxon>Perkinsea</taxon>
        <taxon>Perkinsida</taxon>
        <taxon>Perkinsidae</taxon>
        <taxon>Perkinsus</taxon>
    </lineage>
</organism>